<evidence type="ECO:0000313" key="6">
    <source>
        <dbReference type="EMBL" id="MDR7155074.1"/>
    </source>
</evidence>
<dbReference type="InterPro" id="IPR001548">
    <property type="entry name" value="Peptidase_M2"/>
</dbReference>
<keyword evidence="3" id="KW-0325">Glycoprotein</keyword>
<dbReference type="Pfam" id="PF01401">
    <property type="entry name" value="Peptidase_M2"/>
    <property type="match status" value="1"/>
</dbReference>
<evidence type="ECO:0000256" key="2">
    <source>
        <dbReference type="ARBA" id="ARBA00023157"/>
    </source>
</evidence>
<dbReference type="PROSITE" id="PS52011">
    <property type="entry name" value="PEPTIDASE_M2"/>
    <property type="match status" value="1"/>
</dbReference>
<dbReference type="EC" id="3.4.15.1" evidence="6"/>
<dbReference type="GO" id="GO:0004180">
    <property type="term" value="F:carboxypeptidase activity"/>
    <property type="evidence" value="ECO:0007669"/>
    <property type="project" value="UniProtKB-KW"/>
</dbReference>
<keyword evidence="2" id="KW-1015">Disulfide bond</keyword>
<keyword evidence="6" id="KW-0121">Carboxypeptidase</keyword>
<evidence type="ECO:0000256" key="1">
    <source>
        <dbReference type="ARBA" id="ARBA00022729"/>
    </source>
</evidence>
<accession>A0ABU1X0K8</accession>
<feature type="region of interest" description="Disordered" evidence="4">
    <location>
        <begin position="139"/>
        <end position="158"/>
    </location>
</feature>
<gene>
    <name evidence="6" type="ORF">J2W40_001892</name>
</gene>
<protein>
    <submittedName>
        <fullName evidence="6">Peptidyl-dipeptidase A</fullName>
        <ecNumber evidence="6">3.4.15.1</ecNumber>
    </submittedName>
</protein>
<evidence type="ECO:0000313" key="7">
    <source>
        <dbReference type="Proteomes" id="UP001267638"/>
    </source>
</evidence>
<evidence type="ECO:0000256" key="3">
    <source>
        <dbReference type="ARBA" id="ARBA00023180"/>
    </source>
</evidence>
<evidence type="ECO:0000256" key="5">
    <source>
        <dbReference type="SAM" id="SignalP"/>
    </source>
</evidence>
<dbReference type="RefSeq" id="WP_310223918.1">
    <property type="nucleotide sequence ID" value="NZ_JAVDWV010000007.1"/>
</dbReference>
<keyword evidence="7" id="KW-1185">Reference proteome</keyword>
<dbReference type="PANTHER" id="PTHR10514:SF27">
    <property type="entry name" value="ANGIOTENSIN-CONVERTING ENZYME"/>
    <property type="match status" value="1"/>
</dbReference>
<proteinExistence type="predicted"/>
<dbReference type="CDD" id="cd06461">
    <property type="entry name" value="M2_ACE"/>
    <property type="match status" value="1"/>
</dbReference>
<evidence type="ECO:0000256" key="4">
    <source>
        <dbReference type="SAM" id="MobiDB-lite"/>
    </source>
</evidence>
<dbReference type="EMBL" id="JAVDWV010000007">
    <property type="protein sequence ID" value="MDR7155074.1"/>
    <property type="molecule type" value="Genomic_DNA"/>
</dbReference>
<dbReference type="SUPFAM" id="SSF55486">
    <property type="entry name" value="Metalloproteases ('zincins'), catalytic domain"/>
    <property type="match status" value="1"/>
</dbReference>
<dbReference type="PANTHER" id="PTHR10514">
    <property type="entry name" value="ANGIOTENSIN-CONVERTING ENZYME"/>
    <property type="match status" value="1"/>
</dbReference>
<organism evidence="6 7">
    <name type="scientific">Sphingobium xenophagum</name>
    <dbReference type="NCBI Taxonomy" id="121428"/>
    <lineage>
        <taxon>Bacteria</taxon>
        <taxon>Pseudomonadati</taxon>
        <taxon>Pseudomonadota</taxon>
        <taxon>Alphaproteobacteria</taxon>
        <taxon>Sphingomonadales</taxon>
        <taxon>Sphingomonadaceae</taxon>
        <taxon>Sphingobium</taxon>
    </lineage>
</organism>
<feature type="chain" id="PRO_5045135060" evidence="5">
    <location>
        <begin position="22"/>
        <end position="625"/>
    </location>
</feature>
<name>A0ABU1X0K8_SPHXE</name>
<dbReference type="Proteomes" id="UP001267638">
    <property type="component" value="Unassembled WGS sequence"/>
</dbReference>
<dbReference type="PRINTS" id="PR00791">
    <property type="entry name" value="PEPDIPTASEA"/>
</dbReference>
<keyword evidence="6" id="KW-0645">Protease</keyword>
<sequence length="625" mass="69185">MKIAVSIAALAAALMISPAMAQQAPAPTAAEADAFLAKAEKAMFDHSLISSRAAWINSTYISDDSDAVAAYFGAIGTTMTVDYALEAAKYATAPGLSVETKRRLDLLRTALTLPAPTTPGAAQQLNDLSTRLQSTYGKGKGTLNGQPINGSDIEEKMGSSRNPQELKEMWLSWHDNVGAPMRGDYAKLVDIANAGAKELGFADTGAMWRSKYDMPADDFAKLTDKIWAEVKPLYDELHCYTRTKLNEKYGAEVQPTTGPIRADLLGNMWAQEWGNIYDVVAPAGAGDLGFDVGELLKAKGFVETRPDQVDGPDTPEKQRRGYWEKQMFKIGEGFYSSLGLEPLPATFWDRTQFIKPLDREVVCHASAWDLDNKDDLRVKMCTKINSDDFVTIHHELGHNYYQRAYNKHPYLYLDGANDGFHEAIGDFVALSITPDYLVKIGLLDAAKVPGADKDLGLLLRQAMDKVAFLPFGLLIDKWRWGVFDGSIPQDKMQEGWTDLRLQYQGIIPPAPRDETKFDAGGKYHIPGNTPYTRYFLARILQFQFYEAACKQAGWKGPLHRCSFYGNKDVGAKLNAMLEMGASKPWPDALQTFTGSRNISGRAMTAYFAPLQKWLIAQNKGKSCGW</sequence>
<keyword evidence="6" id="KW-0378">Hydrolase</keyword>
<comment type="caution">
    <text evidence="6">The sequence shown here is derived from an EMBL/GenBank/DDBJ whole genome shotgun (WGS) entry which is preliminary data.</text>
</comment>
<keyword evidence="1 5" id="KW-0732">Signal</keyword>
<dbReference type="GO" id="GO:0008241">
    <property type="term" value="F:peptidyl-dipeptidase activity"/>
    <property type="evidence" value="ECO:0007669"/>
    <property type="project" value="UniProtKB-EC"/>
</dbReference>
<reference evidence="6 7" key="1">
    <citation type="submission" date="2023-07" db="EMBL/GenBank/DDBJ databases">
        <title>Sorghum-associated microbial communities from plants grown in Nebraska, USA.</title>
        <authorList>
            <person name="Schachtman D."/>
        </authorList>
    </citation>
    <scope>NUCLEOTIDE SEQUENCE [LARGE SCALE GENOMIC DNA]</scope>
    <source>
        <strain evidence="6 7">4256</strain>
    </source>
</reference>
<feature type="signal peptide" evidence="5">
    <location>
        <begin position="1"/>
        <end position="21"/>
    </location>
</feature>
<dbReference type="Gene3D" id="1.10.1370.30">
    <property type="match status" value="1"/>
</dbReference>